<comment type="caution">
    <text evidence="1">The sequence shown here is derived from an EMBL/GenBank/DDBJ whole genome shotgun (WGS) entry which is preliminary data.</text>
</comment>
<dbReference type="AlphaFoldDB" id="A0ABD7SR43"/>
<dbReference type="Proteomes" id="UP000323819">
    <property type="component" value="Unassembled WGS sequence"/>
</dbReference>
<accession>A0ABD7SR43</accession>
<dbReference type="RefSeq" id="WP_044125629.1">
    <property type="nucleotide sequence ID" value="NZ_JAANNK010000037.1"/>
</dbReference>
<organism evidence="1 2">
    <name type="scientific">Vibrio cholerae</name>
    <dbReference type="NCBI Taxonomy" id="666"/>
    <lineage>
        <taxon>Bacteria</taxon>
        <taxon>Pseudomonadati</taxon>
        <taxon>Pseudomonadota</taxon>
        <taxon>Gammaproteobacteria</taxon>
        <taxon>Vibrionales</taxon>
        <taxon>Vibrionaceae</taxon>
        <taxon>Vibrio</taxon>
    </lineage>
</organism>
<dbReference type="EMBL" id="VSIJ01000005">
    <property type="protein sequence ID" value="TXX67275.1"/>
    <property type="molecule type" value="Genomic_DNA"/>
</dbReference>
<proteinExistence type="predicted"/>
<reference evidence="1 2" key="1">
    <citation type="submission" date="2019-06" db="EMBL/GenBank/DDBJ databases">
        <title>Vibrio cholerae phylogeny based on whole-genome sequencing reveals genetic diversity and population strucutre.</title>
        <authorList>
            <person name="Zhiqiu Y."/>
            <person name="Bin L."/>
            <person name="Lingyan J."/>
        </authorList>
    </citation>
    <scope>NUCLEOTIDE SEQUENCE [LARGE SCALE GENOMIC DNA]</scope>
    <source>
        <strain evidence="1 2">N2814</strain>
    </source>
</reference>
<sequence length="109" mass="12351">MNNMKNSSNGWRLSDDQVTAFESAGFKRTQYHGQSAEFLTLHTTARDINHSSIDGEYISDDSECVVEVTPLGTLQIYFPESDHIEKYDIDENLEDWKIMAKSCGVELAL</sequence>
<name>A0ABD7SR43_VIBCL</name>
<gene>
    <name evidence="1" type="ORF">FXF03_01495</name>
</gene>
<evidence type="ECO:0000313" key="1">
    <source>
        <dbReference type="EMBL" id="TXX67275.1"/>
    </source>
</evidence>
<protein>
    <submittedName>
        <fullName evidence="1">Uncharacterized protein</fullName>
    </submittedName>
</protein>
<evidence type="ECO:0000313" key="2">
    <source>
        <dbReference type="Proteomes" id="UP000323819"/>
    </source>
</evidence>